<dbReference type="AlphaFoldDB" id="A0A515ERP0"/>
<sequence length="177" mass="18742">MTRLLTTVAALLAWSALSFYVGFASGDAQRNASWLTKQTTYERQAKEALQAAQARGDALTTGLLTLQTQINQLTTEKQHAIKLATTGRVCLGADALRVLDKSPGITVSGPPQTPGSAAAAGEAIAAHTDFASHFASDTDIGLWIIDAGASYEVCRARLDALIDWNLGLVSTATHHDY</sequence>
<organism evidence="2 3">
    <name type="scientific">Rhodoferax aquaticus</name>
    <dbReference type="NCBI Taxonomy" id="2527691"/>
    <lineage>
        <taxon>Bacteria</taxon>
        <taxon>Pseudomonadati</taxon>
        <taxon>Pseudomonadota</taxon>
        <taxon>Betaproteobacteria</taxon>
        <taxon>Burkholderiales</taxon>
        <taxon>Comamonadaceae</taxon>
        <taxon>Rhodoferax</taxon>
    </lineage>
</organism>
<evidence type="ECO:0008006" key="4">
    <source>
        <dbReference type="Google" id="ProtNLM"/>
    </source>
</evidence>
<reference evidence="3" key="1">
    <citation type="submission" date="2019-02" db="EMBL/GenBank/DDBJ databases">
        <title>Complete genome sequence of Rhodoferax sp. Gr-4.</title>
        <authorList>
            <person name="Jin L."/>
        </authorList>
    </citation>
    <scope>NUCLEOTIDE SEQUENCE [LARGE SCALE GENOMIC DNA]</scope>
    <source>
        <strain evidence="3">Gr-4</strain>
    </source>
</reference>
<proteinExistence type="predicted"/>
<keyword evidence="1" id="KW-0732">Signal</keyword>
<evidence type="ECO:0000256" key="1">
    <source>
        <dbReference type="SAM" id="SignalP"/>
    </source>
</evidence>
<dbReference type="Proteomes" id="UP000317365">
    <property type="component" value="Chromosome"/>
</dbReference>
<dbReference type="EMBL" id="CP036282">
    <property type="protein sequence ID" value="QDL55332.1"/>
    <property type="molecule type" value="Genomic_DNA"/>
</dbReference>
<gene>
    <name evidence="2" type="ORF">EXZ61_14775</name>
</gene>
<dbReference type="KEGG" id="rhg:EXZ61_14775"/>
<keyword evidence="3" id="KW-1185">Reference proteome</keyword>
<accession>A0A515ERP0</accession>
<name>A0A515ERP0_9BURK</name>
<evidence type="ECO:0000313" key="3">
    <source>
        <dbReference type="Proteomes" id="UP000317365"/>
    </source>
</evidence>
<dbReference type="RefSeq" id="WP_142812490.1">
    <property type="nucleotide sequence ID" value="NZ_CP036282.1"/>
</dbReference>
<feature type="chain" id="PRO_5022214984" description="Lysis protein" evidence="1">
    <location>
        <begin position="25"/>
        <end position="177"/>
    </location>
</feature>
<protein>
    <recommendedName>
        <fullName evidence="4">Lysis protein</fullName>
    </recommendedName>
</protein>
<reference evidence="3" key="2">
    <citation type="journal article" date="2020" name="Int. J. Syst. Evol. Microbiol.">
        <title>Genomic insights into a novel species Rhodoferax aquaticus sp. nov., isolated from freshwater.</title>
        <authorList>
            <person name="Li T."/>
            <person name="Zhuo Y."/>
            <person name="Jin C.Z."/>
            <person name="Wu X."/>
            <person name="Ko S.R."/>
            <person name="Jin F.J."/>
            <person name="Ahn C.Y."/>
            <person name="Oh H.M."/>
            <person name="Lee H.G."/>
            <person name="Jin L."/>
        </authorList>
    </citation>
    <scope>NUCLEOTIDE SEQUENCE [LARGE SCALE GENOMIC DNA]</scope>
    <source>
        <strain evidence="3">Gr-4</strain>
    </source>
</reference>
<evidence type="ECO:0000313" key="2">
    <source>
        <dbReference type="EMBL" id="QDL55332.1"/>
    </source>
</evidence>
<feature type="signal peptide" evidence="1">
    <location>
        <begin position="1"/>
        <end position="24"/>
    </location>
</feature>